<organism evidence="1 2">
    <name type="scientific">Halodesulfovibrio aestuarii</name>
    <dbReference type="NCBI Taxonomy" id="126333"/>
    <lineage>
        <taxon>Bacteria</taxon>
        <taxon>Pseudomonadati</taxon>
        <taxon>Thermodesulfobacteriota</taxon>
        <taxon>Desulfovibrionia</taxon>
        <taxon>Desulfovibrionales</taxon>
        <taxon>Desulfovibrionaceae</taxon>
        <taxon>Halodesulfovibrio</taxon>
    </lineage>
</organism>
<comment type="caution">
    <text evidence="1">The sequence shown here is derived from an EMBL/GenBank/DDBJ whole genome shotgun (WGS) entry which is preliminary data.</text>
</comment>
<sequence length="134" mass="15180">MRHVPLALIRLELGRLNLRLHPASRYRVPELEELAVMMLEDILPSKMTEAEFSAVIRRWRVKNNFVPTGKDVLEQLTLIRSEVDVKQQMALAAAPEPPSDEYCEKALKQISSILGKVNNVSPAKQMARQHGGRV</sequence>
<proteinExistence type="predicted"/>
<name>A0ABV4JQP2_9BACT</name>
<accession>A0ABV4JQP2</accession>
<evidence type="ECO:0000313" key="2">
    <source>
        <dbReference type="Proteomes" id="UP001568358"/>
    </source>
</evidence>
<reference evidence="1 2" key="1">
    <citation type="submission" date="2024-07" db="EMBL/GenBank/DDBJ databases">
        <title>Active virus-host system and metabolic interactions in a Lokiarchaeon culture.</title>
        <authorList>
            <person name="Ponce Toledo R.I."/>
            <person name="Rodrigues Oliveira T."/>
            <person name="Schleper C."/>
        </authorList>
    </citation>
    <scope>NUCLEOTIDE SEQUENCE [LARGE SCALE GENOMIC DNA]</scope>
    <source>
        <strain evidence="1 2">B35</strain>
    </source>
</reference>
<evidence type="ECO:0000313" key="1">
    <source>
        <dbReference type="EMBL" id="MEZ6852090.1"/>
    </source>
</evidence>
<protein>
    <submittedName>
        <fullName evidence="1">Uncharacterized protein</fullName>
    </submittedName>
</protein>
<dbReference type="EMBL" id="JBFSOO010000001">
    <property type="protein sequence ID" value="MEZ6852090.1"/>
    <property type="molecule type" value="Genomic_DNA"/>
</dbReference>
<gene>
    <name evidence="1" type="ORF">AB2Z07_00855</name>
</gene>
<keyword evidence="2" id="KW-1185">Reference proteome</keyword>
<dbReference type="RefSeq" id="WP_371149761.1">
    <property type="nucleotide sequence ID" value="NZ_JBFSOO010000001.1"/>
</dbReference>
<dbReference type="Proteomes" id="UP001568358">
    <property type="component" value="Unassembled WGS sequence"/>
</dbReference>